<evidence type="ECO:0000256" key="7">
    <source>
        <dbReference type="ARBA" id="ARBA00024033"/>
    </source>
</evidence>
<dbReference type="Pfam" id="PF09594">
    <property type="entry name" value="GT87"/>
    <property type="match status" value="1"/>
</dbReference>
<keyword evidence="10" id="KW-1185">Reference proteome</keyword>
<accession>A0A2U8E207</accession>
<organism evidence="9 10">
    <name type="scientific">Ereboglobus luteus</name>
    <dbReference type="NCBI Taxonomy" id="1796921"/>
    <lineage>
        <taxon>Bacteria</taxon>
        <taxon>Pseudomonadati</taxon>
        <taxon>Verrucomicrobiota</taxon>
        <taxon>Opitutia</taxon>
        <taxon>Opitutales</taxon>
        <taxon>Opitutaceae</taxon>
        <taxon>Ereboglobus</taxon>
    </lineage>
</organism>
<dbReference type="RefSeq" id="WP_108824635.1">
    <property type="nucleotide sequence ID" value="NZ_CP023004.1"/>
</dbReference>
<dbReference type="EMBL" id="CP023004">
    <property type="protein sequence ID" value="AWI08825.1"/>
    <property type="molecule type" value="Genomic_DNA"/>
</dbReference>
<sequence>MLHKFFQSSYWTQVFLVALLAFAAHVFMTNLGINIVMRHYCLGGQYFLQGADPYKSTEKYGHADSFKYSPQFALLAGGVARALPPATCDMQSQIATQGFFIFEQSPGKPPRLYMSSQPVLVLGLWVLVSTAAFALGLCRWCNLSAKAPFFIIFAFIASILDLVISTGVYQVNALTIGLMLLGLADFRDGRYYTAGAFLVLAANLKIYPVIFLIVLMFRFRRQYLIGALACCAVFFILPAFWVGWTHNFNTHIGWVKAVLQVSGDERILDLVASFDRAGLAWLGIVLDKVVFVVSMIVFFAYAAIIKRMDWRPWIAFGIAATLLVSPRSEVYTYVLLAPAYLYMFYWSLESEIVFIKNTGHLSSPRSRSRAPRCGLLTPNGIILRNRGKSCECSARWVSGYSLAQCWPFLFIAITMNGAPAAVLQIPPDNDLKQIISIC</sequence>
<feature type="transmembrane region" description="Helical" evidence="8">
    <location>
        <begin position="223"/>
        <end position="244"/>
    </location>
</feature>
<evidence type="ECO:0000256" key="6">
    <source>
        <dbReference type="ARBA" id="ARBA00023136"/>
    </source>
</evidence>
<dbReference type="Proteomes" id="UP000244896">
    <property type="component" value="Chromosome"/>
</dbReference>
<keyword evidence="4 8" id="KW-0812">Transmembrane</keyword>
<proteinExistence type="inferred from homology"/>
<keyword evidence="2" id="KW-1003">Cell membrane</keyword>
<protein>
    <recommendedName>
        <fullName evidence="11">DUF2029 domain-containing protein</fullName>
    </recommendedName>
</protein>
<comment type="similarity">
    <text evidence="7">Belongs to the glycosyltransferase 87 family.</text>
</comment>
<dbReference type="KEGG" id="elut:CKA38_05760"/>
<evidence type="ECO:0000256" key="5">
    <source>
        <dbReference type="ARBA" id="ARBA00022989"/>
    </source>
</evidence>
<evidence type="ECO:0000256" key="3">
    <source>
        <dbReference type="ARBA" id="ARBA00022679"/>
    </source>
</evidence>
<evidence type="ECO:0000313" key="10">
    <source>
        <dbReference type="Proteomes" id="UP000244896"/>
    </source>
</evidence>
<keyword evidence="6 8" id="KW-0472">Membrane</keyword>
<keyword evidence="5 8" id="KW-1133">Transmembrane helix</keyword>
<dbReference type="InterPro" id="IPR018584">
    <property type="entry name" value="GT87"/>
</dbReference>
<dbReference type="GO" id="GO:0016758">
    <property type="term" value="F:hexosyltransferase activity"/>
    <property type="evidence" value="ECO:0007669"/>
    <property type="project" value="InterPro"/>
</dbReference>
<feature type="transmembrane region" description="Helical" evidence="8">
    <location>
        <begin position="12"/>
        <end position="37"/>
    </location>
</feature>
<evidence type="ECO:0000256" key="2">
    <source>
        <dbReference type="ARBA" id="ARBA00022475"/>
    </source>
</evidence>
<gene>
    <name evidence="9" type="ORF">CKA38_05760</name>
</gene>
<evidence type="ECO:0008006" key="11">
    <source>
        <dbReference type="Google" id="ProtNLM"/>
    </source>
</evidence>
<feature type="transmembrane region" description="Helical" evidence="8">
    <location>
        <begin position="308"/>
        <end position="324"/>
    </location>
</feature>
<evidence type="ECO:0000256" key="8">
    <source>
        <dbReference type="SAM" id="Phobius"/>
    </source>
</evidence>
<feature type="transmembrane region" description="Helical" evidence="8">
    <location>
        <begin position="119"/>
        <end position="137"/>
    </location>
</feature>
<keyword evidence="3" id="KW-0808">Transferase</keyword>
<feature type="transmembrane region" description="Helical" evidence="8">
    <location>
        <begin position="279"/>
        <end position="301"/>
    </location>
</feature>
<reference evidence="9 10" key="1">
    <citation type="journal article" date="2018" name="Syst. Appl. Microbiol.">
        <title>Ereboglobus luteus gen. nov. sp. nov. from cockroach guts, and new insights into the oxygen relationship of the genera Opitutus and Didymococcus (Verrucomicrobia: Opitutaceae).</title>
        <authorList>
            <person name="Tegtmeier D."/>
            <person name="Belitz A."/>
            <person name="Radek R."/>
            <person name="Heimerl T."/>
            <person name="Brune A."/>
        </authorList>
    </citation>
    <scope>NUCLEOTIDE SEQUENCE [LARGE SCALE GENOMIC DNA]</scope>
    <source>
        <strain evidence="9 10">Ho45</strain>
    </source>
</reference>
<dbReference type="AlphaFoldDB" id="A0A2U8E207"/>
<feature type="transmembrane region" description="Helical" evidence="8">
    <location>
        <begin position="191"/>
        <end position="216"/>
    </location>
</feature>
<name>A0A2U8E207_9BACT</name>
<dbReference type="GO" id="GO:0005886">
    <property type="term" value="C:plasma membrane"/>
    <property type="evidence" value="ECO:0007669"/>
    <property type="project" value="UniProtKB-SubCell"/>
</dbReference>
<feature type="transmembrane region" description="Helical" evidence="8">
    <location>
        <begin position="149"/>
        <end position="171"/>
    </location>
</feature>
<comment type="subcellular location">
    <subcellularLocation>
        <location evidence="1">Cell membrane</location>
        <topology evidence="1">Multi-pass membrane protein</topology>
    </subcellularLocation>
</comment>
<evidence type="ECO:0000313" key="9">
    <source>
        <dbReference type="EMBL" id="AWI08825.1"/>
    </source>
</evidence>
<evidence type="ECO:0000256" key="4">
    <source>
        <dbReference type="ARBA" id="ARBA00022692"/>
    </source>
</evidence>
<evidence type="ECO:0000256" key="1">
    <source>
        <dbReference type="ARBA" id="ARBA00004651"/>
    </source>
</evidence>